<proteinExistence type="predicted"/>
<evidence type="ECO:0000313" key="2">
    <source>
        <dbReference type="Proteomes" id="UP001060085"/>
    </source>
</evidence>
<reference evidence="2" key="1">
    <citation type="journal article" date="2023" name="Nat. Plants">
        <title>Single-cell RNA sequencing provides a high-resolution roadmap for understanding the multicellular compartmentation of specialized metabolism.</title>
        <authorList>
            <person name="Sun S."/>
            <person name="Shen X."/>
            <person name="Li Y."/>
            <person name="Li Y."/>
            <person name="Wang S."/>
            <person name="Li R."/>
            <person name="Zhang H."/>
            <person name="Shen G."/>
            <person name="Guo B."/>
            <person name="Wei J."/>
            <person name="Xu J."/>
            <person name="St-Pierre B."/>
            <person name="Chen S."/>
            <person name="Sun C."/>
        </authorList>
    </citation>
    <scope>NUCLEOTIDE SEQUENCE [LARGE SCALE GENOMIC DNA]</scope>
</reference>
<dbReference type="EMBL" id="CM044701">
    <property type="protein sequence ID" value="KAI5682830.1"/>
    <property type="molecule type" value="Genomic_DNA"/>
</dbReference>
<keyword evidence="2" id="KW-1185">Reference proteome</keyword>
<sequence length="208" mass="23932">MRGFCSVVKQGRRAIQNSDLFKILQSEINHEINTNWFQNHETGSVGDFVLEWDSQHTQDVLLKKKCESGEEIAVSALLGEKIYYEEKGIQDYQITREVLMKVCVKKPGLSSILQFDCEASSRGAGKSDFDIQNAYYIQSPSTLSSSTYRGPPFRELDPQLQDELKRYLEARGIGETLTNFLVLHLQKKEQNQYVNWLQKLKGMVEEKE</sequence>
<name>A0ACC0CD74_CATRO</name>
<evidence type="ECO:0000313" key="1">
    <source>
        <dbReference type="EMBL" id="KAI5682830.1"/>
    </source>
</evidence>
<accession>A0ACC0CD74</accession>
<organism evidence="1 2">
    <name type="scientific">Catharanthus roseus</name>
    <name type="common">Madagascar periwinkle</name>
    <name type="synonym">Vinca rosea</name>
    <dbReference type="NCBI Taxonomy" id="4058"/>
    <lineage>
        <taxon>Eukaryota</taxon>
        <taxon>Viridiplantae</taxon>
        <taxon>Streptophyta</taxon>
        <taxon>Embryophyta</taxon>
        <taxon>Tracheophyta</taxon>
        <taxon>Spermatophyta</taxon>
        <taxon>Magnoliopsida</taxon>
        <taxon>eudicotyledons</taxon>
        <taxon>Gunneridae</taxon>
        <taxon>Pentapetalae</taxon>
        <taxon>asterids</taxon>
        <taxon>lamiids</taxon>
        <taxon>Gentianales</taxon>
        <taxon>Apocynaceae</taxon>
        <taxon>Rauvolfioideae</taxon>
        <taxon>Vinceae</taxon>
        <taxon>Catharanthinae</taxon>
        <taxon>Catharanthus</taxon>
    </lineage>
</organism>
<dbReference type="Proteomes" id="UP001060085">
    <property type="component" value="Linkage Group LG01"/>
</dbReference>
<gene>
    <name evidence="1" type="ORF">M9H77_04058</name>
</gene>
<comment type="caution">
    <text evidence="1">The sequence shown here is derived from an EMBL/GenBank/DDBJ whole genome shotgun (WGS) entry which is preliminary data.</text>
</comment>
<protein>
    <submittedName>
        <fullName evidence="1">Uncharacterized protein</fullName>
    </submittedName>
</protein>